<protein>
    <submittedName>
        <fullName evidence="2">Uncharacterized protein</fullName>
    </submittedName>
</protein>
<organism evidence="2 3">
    <name type="scientific">Manganibacter manganicus</name>
    <dbReference type="NCBI Taxonomy" id="1873176"/>
    <lineage>
        <taxon>Bacteria</taxon>
        <taxon>Pseudomonadati</taxon>
        <taxon>Pseudomonadota</taxon>
        <taxon>Alphaproteobacteria</taxon>
        <taxon>Hyphomicrobiales</taxon>
        <taxon>Phyllobacteriaceae</taxon>
        <taxon>Manganibacter</taxon>
    </lineage>
</organism>
<proteinExistence type="predicted"/>
<evidence type="ECO:0000313" key="3">
    <source>
        <dbReference type="Proteomes" id="UP000191905"/>
    </source>
</evidence>
<evidence type="ECO:0000313" key="2">
    <source>
        <dbReference type="EMBL" id="OQM74924.1"/>
    </source>
</evidence>
<accession>A0A1V8RP55</accession>
<comment type="caution">
    <text evidence="2">The sequence shown here is derived from an EMBL/GenBank/DDBJ whole genome shotgun (WGS) entry which is preliminary data.</text>
</comment>
<dbReference type="AlphaFoldDB" id="A0A1V8RP55"/>
<feature type="region of interest" description="Disordered" evidence="1">
    <location>
        <begin position="39"/>
        <end position="96"/>
    </location>
</feature>
<dbReference type="RefSeq" id="WP_080920462.1">
    <property type="nucleotide sequence ID" value="NZ_MDET01000023.1"/>
</dbReference>
<evidence type="ECO:0000256" key="1">
    <source>
        <dbReference type="SAM" id="MobiDB-lite"/>
    </source>
</evidence>
<sequence length="153" mass="16795">MSLEQTIAENTAAIKELIAITKQSNELRTEAMDKIAATATATKAAPKKETAKEEAKPQISTSPEDRKENPYEGIKEAIAGYITGTDRPEERDARKTKVKALLNHEKIKKEGVADATSTDHIREESIDLFMKNLNALKDKGDLTSPKADSDDLV</sequence>
<dbReference type="EMBL" id="MDET01000023">
    <property type="protein sequence ID" value="OQM74924.1"/>
    <property type="molecule type" value="Genomic_DNA"/>
</dbReference>
<dbReference type="STRING" id="1873176.BFN67_04735"/>
<feature type="compositionally biased region" description="Basic and acidic residues" evidence="1">
    <location>
        <begin position="63"/>
        <end position="75"/>
    </location>
</feature>
<feature type="compositionally biased region" description="Basic and acidic residues" evidence="1">
    <location>
        <begin position="86"/>
        <end position="95"/>
    </location>
</feature>
<name>A0A1V8RP55_9HYPH</name>
<keyword evidence="3" id="KW-1185">Reference proteome</keyword>
<gene>
    <name evidence="2" type="ORF">BFN67_04735</name>
</gene>
<reference evidence="2 3" key="1">
    <citation type="journal article" date="2016" name="Int. J. Syst. Evol. Microbiol.">
        <title>Pseudaminobacter manganicus sp. nov., isolated from sludge of a manganese mine.</title>
        <authorList>
            <person name="Li J."/>
            <person name="Huang J."/>
            <person name="Liao S."/>
            <person name="Wang G."/>
        </authorList>
    </citation>
    <scope>NUCLEOTIDE SEQUENCE [LARGE SCALE GENOMIC DNA]</scope>
    <source>
        <strain evidence="2 3">JH-7</strain>
    </source>
</reference>
<dbReference type="Proteomes" id="UP000191905">
    <property type="component" value="Unassembled WGS sequence"/>
</dbReference>
<feature type="compositionally biased region" description="Basic and acidic residues" evidence="1">
    <location>
        <begin position="46"/>
        <end position="56"/>
    </location>
</feature>